<evidence type="ECO:0000256" key="6">
    <source>
        <dbReference type="SAM" id="Phobius"/>
    </source>
</evidence>
<dbReference type="SUPFAM" id="SSF103473">
    <property type="entry name" value="MFS general substrate transporter"/>
    <property type="match status" value="1"/>
</dbReference>
<dbReference type="eggNOG" id="COG2814">
    <property type="taxonomic scope" value="Bacteria"/>
</dbReference>
<dbReference type="InterPro" id="IPR011701">
    <property type="entry name" value="MFS"/>
</dbReference>
<comment type="subcellular location">
    <subcellularLocation>
        <location evidence="1">Membrane</location>
        <topology evidence="1">Multi-pass membrane protein</topology>
    </subcellularLocation>
</comment>
<dbReference type="InterPro" id="IPR036259">
    <property type="entry name" value="MFS_trans_sf"/>
</dbReference>
<feature type="transmembrane region" description="Helical" evidence="6">
    <location>
        <begin position="12"/>
        <end position="33"/>
    </location>
</feature>
<dbReference type="InterPro" id="IPR005829">
    <property type="entry name" value="Sugar_transporter_CS"/>
</dbReference>
<feature type="transmembrane region" description="Helical" evidence="6">
    <location>
        <begin position="143"/>
        <end position="168"/>
    </location>
</feature>
<proteinExistence type="predicted"/>
<evidence type="ECO:0000256" key="4">
    <source>
        <dbReference type="ARBA" id="ARBA00022989"/>
    </source>
</evidence>
<feature type="transmembrane region" description="Helical" evidence="6">
    <location>
        <begin position="314"/>
        <end position="336"/>
    </location>
</feature>
<keyword evidence="5 6" id="KW-0472">Membrane</keyword>
<evidence type="ECO:0000256" key="2">
    <source>
        <dbReference type="ARBA" id="ARBA00022448"/>
    </source>
</evidence>
<evidence type="ECO:0000313" key="9">
    <source>
        <dbReference type="Proteomes" id="UP000028824"/>
    </source>
</evidence>
<dbReference type="EMBL" id="JFZB01000009">
    <property type="protein sequence ID" value="KFI27513.1"/>
    <property type="molecule type" value="Genomic_DNA"/>
</dbReference>
<feature type="transmembrane region" description="Helical" evidence="6">
    <location>
        <begin position="257"/>
        <end position="278"/>
    </location>
</feature>
<evidence type="ECO:0000256" key="5">
    <source>
        <dbReference type="ARBA" id="ARBA00023136"/>
    </source>
</evidence>
<dbReference type="PANTHER" id="PTHR23502:SF132">
    <property type="entry name" value="POLYAMINE TRANSPORTER 2-RELATED"/>
    <property type="match status" value="1"/>
</dbReference>
<feature type="transmembrane region" description="Helical" evidence="6">
    <location>
        <begin position="174"/>
        <end position="191"/>
    </location>
</feature>
<gene>
    <name evidence="8" type="ORF">CG50_16000</name>
</gene>
<dbReference type="GO" id="GO:0005886">
    <property type="term" value="C:plasma membrane"/>
    <property type="evidence" value="ECO:0007669"/>
    <property type="project" value="TreeGrafter"/>
</dbReference>
<evidence type="ECO:0000259" key="7">
    <source>
        <dbReference type="PROSITE" id="PS50850"/>
    </source>
</evidence>
<dbReference type="AlphaFoldDB" id="A0A086XZR3"/>
<dbReference type="Gene3D" id="1.20.1720.10">
    <property type="entry name" value="Multidrug resistance protein D"/>
    <property type="match status" value="1"/>
</dbReference>
<feature type="transmembrane region" description="Helical" evidence="6">
    <location>
        <begin position="381"/>
        <end position="399"/>
    </location>
</feature>
<evidence type="ECO:0000256" key="1">
    <source>
        <dbReference type="ARBA" id="ARBA00004141"/>
    </source>
</evidence>
<dbReference type="PROSITE" id="PS00216">
    <property type="entry name" value="SUGAR_TRANSPORT_1"/>
    <property type="match status" value="1"/>
</dbReference>
<organism evidence="8 9">
    <name type="scientific">Paenirhodobacter enshiensis</name>
    <dbReference type="NCBI Taxonomy" id="1105367"/>
    <lineage>
        <taxon>Bacteria</taxon>
        <taxon>Pseudomonadati</taxon>
        <taxon>Pseudomonadota</taxon>
        <taxon>Alphaproteobacteria</taxon>
        <taxon>Rhodobacterales</taxon>
        <taxon>Rhodobacter group</taxon>
        <taxon>Paenirhodobacter</taxon>
    </lineage>
</organism>
<dbReference type="InterPro" id="IPR020846">
    <property type="entry name" value="MFS_dom"/>
</dbReference>
<dbReference type="GO" id="GO:0140115">
    <property type="term" value="P:export across plasma membrane"/>
    <property type="evidence" value="ECO:0007669"/>
    <property type="project" value="UniProtKB-ARBA"/>
</dbReference>
<comment type="caution">
    <text evidence="8">The sequence shown here is derived from an EMBL/GenBank/DDBJ whole genome shotgun (WGS) entry which is preliminary data.</text>
</comment>
<dbReference type="PANTHER" id="PTHR23502">
    <property type="entry name" value="MAJOR FACILITATOR SUPERFAMILY"/>
    <property type="match status" value="1"/>
</dbReference>
<keyword evidence="2" id="KW-0813">Transport</keyword>
<dbReference type="GO" id="GO:0042908">
    <property type="term" value="P:xenobiotic transport"/>
    <property type="evidence" value="ECO:0007669"/>
    <property type="project" value="UniProtKB-ARBA"/>
</dbReference>
<sequence>MTPVSAPSAARRLSLVEFVALMATLISTVAFSIDAMLPSLPEIAAELSPDDVNRAQLILGVFMLGMGIGTFVTGPLSDAIGRKPTLIGGMAIYIAGAIASSLSTDLTLLLAGRFLQGLGASGARTVPMALIRDLHAGPQMARITSIIMTCFIIVPAFAPMAGGLIAHWAGWRGVFWAFVLFGAIGAVWLGLRQPETLRPEDRRRLDLRALLAGVREVLANRNVRILTAVLALGFGQMFAMLSSAKQVYMAYGVDKTFPYWFGAVALMGGTASIVNAKLVMRLGMFRIARGAFAMQVVSSAVMLGLHFAGLGPGWTGLIVLFLWNGSVVCVASLAFGNLNAMAMQPMGHLAGTTVSVTTALSTVAAVALIAAPVGLAFDGTAVPLVGATLCCSALAWALMGRVTR</sequence>
<reference evidence="8 9" key="1">
    <citation type="submission" date="2014-03" db="EMBL/GenBank/DDBJ databases">
        <title>Genome of Paenirhodobacter enshiensis DW2-9.</title>
        <authorList>
            <person name="Wang D."/>
            <person name="Wang G."/>
        </authorList>
    </citation>
    <scope>NUCLEOTIDE SEQUENCE [LARGE SCALE GENOMIC DNA]</scope>
    <source>
        <strain evidence="8 9">DW2-9</strain>
    </source>
</reference>
<dbReference type="Pfam" id="PF07690">
    <property type="entry name" value="MFS_1"/>
    <property type="match status" value="1"/>
</dbReference>
<dbReference type="PROSITE" id="PS50850">
    <property type="entry name" value="MFS"/>
    <property type="match status" value="1"/>
</dbReference>
<feature type="transmembrane region" description="Helical" evidence="6">
    <location>
        <begin position="290"/>
        <end position="308"/>
    </location>
</feature>
<dbReference type="GO" id="GO:0022857">
    <property type="term" value="F:transmembrane transporter activity"/>
    <property type="evidence" value="ECO:0007669"/>
    <property type="project" value="InterPro"/>
</dbReference>
<evidence type="ECO:0000256" key="3">
    <source>
        <dbReference type="ARBA" id="ARBA00022692"/>
    </source>
</evidence>
<feature type="transmembrane region" description="Helical" evidence="6">
    <location>
        <begin position="348"/>
        <end position="375"/>
    </location>
</feature>
<name>A0A086XZR3_9RHOB</name>
<accession>A0A086XZR3</accession>
<dbReference type="RefSeq" id="WP_245615633.1">
    <property type="nucleotide sequence ID" value="NZ_JFZB01000009.1"/>
</dbReference>
<keyword evidence="4 6" id="KW-1133">Transmembrane helix</keyword>
<keyword evidence="3 6" id="KW-0812">Transmembrane</keyword>
<protein>
    <submittedName>
        <fullName evidence="8">Multidrug MFS transporter</fullName>
    </submittedName>
</protein>
<feature type="transmembrane region" description="Helical" evidence="6">
    <location>
        <begin position="53"/>
        <end position="73"/>
    </location>
</feature>
<keyword evidence="9" id="KW-1185">Reference proteome</keyword>
<feature type="transmembrane region" description="Helical" evidence="6">
    <location>
        <begin position="225"/>
        <end position="245"/>
    </location>
</feature>
<dbReference type="STRING" id="1105367.CG50_16000"/>
<evidence type="ECO:0000313" key="8">
    <source>
        <dbReference type="EMBL" id="KFI27513.1"/>
    </source>
</evidence>
<feature type="domain" description="Major facilitator superfamily (MFS) profile" evidence="7">
    <location>
        <begin position="16"/>
        <end position="404"/>
    </location>
</feature>
<dbReference type="Proteomes" id="UP000028824">
    <property type="component" value="Unassembled WGS sequence"/>
</dbReference>